<evidence type="ECO:0000259" key="1">
    <source>
        <dbReference type="Pfam" id="PF13173"/>
    </source>
</evidence>
<dbReference type="PANTHER" id="PTHR33295">
    <property type="entry name" value="ATPASE"/>
    <property type="match status" value="1"/>
</dbReference>
<dbReference type="HOGENOM" id="CLU_041527_1_1_9"/>
<sequence>MIKREMYMSRIRPFINTDLVKVMTGIRRCGKSVMLELIKEELLQSGVNKSQFISINFEDMSYAHIQTAKALNDDIIERANKIEGKVYLFFDEIQEVKDWEKCINSLRVSLDCDIYITGSNAKLLSGELATYLGGRYVEFVIYPFSFAEFVELYREIYPDEPINMIFQKYVVFGGMPYLSNIRFEKTASIQYLHDLFNSVQLKDIVKRNNIRDVDLLERISAYVMANVGNTFSATSISKFFKSEKRNVAPDTILNYIKYCCDAYLFYQVKREDLQGKQILASNEKYYIADHGIREAVFGGNMKDINLILENIVYMELLRRGYEVRVGRSGNKEIDFVCYKRDEKIYIQVTYLLASEETIQREFGVYDDIQDNFPKYVVSLDEFDMSRDGIKHRNIRDFLLEKEWN</sequence>
<dbReference type="Pfam" id="PF13635">
    <property type="entry name" value="DUF4143"/>
    <property type="match status" value="1"/>
</dbReference>
<organism evidence="3 4">
    <name type="scientific">Peptacetobacter hiranonis (strain DSM 13275 / JCM 10541 / KCTC 15199 / TO-931)</name>
    <name type="common">Clostridium hiranonis</name>
    <dbReference type="NCBI Taxonomy" id="500633"/>
    <lineage>
        <taxon>Bacteria</taxon>
        <taxon>Bacillati</taxon>
        <taxon>Bacillota</taxon>
        <taxon>Clostridia</taxon>
        <taxon>Peptostreptococcales</taxon>
        <taxon>Peptostreptococcaceae</taxon>
        <taxon>Peptacetobacter</taxon>
    </lineage>
</organism>
<evidence type="ECO:0000313" key="4">
    <source>
        <dbReference type="Proteomes" id="UP000003178"/>
    </source>
</evidence>
<dbReference type="EMBL" id="ABWP01000029">
    <property type="protein sequence ID" value="EEA85642.1"/>
    <property type="molecule type" value="Genomic_DNA"/>
</dbReference>
<gene>
    <name evidence="3" type="ORF">CLOHIR_00748</name>
</gene>
<dbReference type="RefSeq" id="WP_006439660.1">
    <property type="nucleotide sequence ID" value="NZ_DS995356.1"/>
</dbReference>
<dbReference type="SUPFAM" id="SSF52540">
    <property type="entry name" value="P-loop containing nucleoside triphosphate hydrolases"/>
    <property type="match status" value="1"/>
</dbReference>
<proteinExistence type="predicted"/>
<dbReference type="Proteomes" id="UP000003178">
    <property type="component" value="Unassembled WGS sequence"/>
</dbReference>
<dbReference type="InterPro" id="IPR027417">
    <property type="entry name" value="P-loop_NTPase"/>
</dbReference>
<evidence type="ECO:0000313" key="3">
    <source>
        <dbReference type="EMBL" id="EEA85642.1"/>
    </source>
</evidence>
<accession>B6FXZ7</accession>
<dbReference type="STRING" id="500633.CLOHIR_00748"/>
<reference evidence="3 4" key="2">
    <citation type="submission" date="2008-10" db="EMBL/GenBank/DDBJ databases">
        <title>Draft genome sequence of Clostridium hiranonis (DSM 13275).</title>
        <authorList>
            <person name="Sudarsanam P."/>
            <person name="Ley R."/>
            <person name="Guruge J."/>
            <person name="Turnbaugh P.J."/>
            <person name="Mahowald M."/>
            <person name="Liep D."/>
            <person name="Gordon J."/>
        </authorList>
    </citation>
    <scope>NUCLEOTIDE SEQUENCE [LARGE SCALE GENOMIC DNA]</scope>
    <source>
        <strain evidence="3 4">DSM 13275</strain>
    </source>
</reference>
<feature type="domain" description="AAA" evidence="1">
    <location>
        <begin position="20"/>
        <end position="149"/>
    </location>
</feature>
<dbReference type="AlphaFoldDB" id="B6FXZ7"/>
<dbReference type="InterPro" id="IPR025420">
    <property type="entry name" value="DUF4143"/>
</dbReference>
<reference evidence="3 4" key="1">
    <citation type="submission" date="2008-09" db="EMBL/GenBank/DDBJ databases">
        <authorList>
            <person name="Fulton L."/>
            <person name="Clifton S."/>
            <person name="Fulton B."/>
            <person name="Xu J."/>
            <person name="Minx P."/>
            <person name="Pepin K.H."/>
            <person name="Johnson M."/>
            <person name="Thiruvilangam P."/>
            <person name="Bhonagiri V."/>
            <person name="Nash W.E."/>
            <person name="Mardis E.R."/>
            <person name="Wilson R.K."/>
        </authorList>
    </citation>
    <scope>NUCLEOTIDE SEQUENCE [LARGE SCALE GENOMIC DNA]</scope>
    <source>
        <strain evidence="3 4">DSM 13275</strain>
    </source>
</reference>
<protein>
    <recommendedName>
        <fullName evidence="5">ATP-binding protein</fullName>
    </recommendedName>
</protein>
<evidence type="ECO:0000259" key="2">
    <source>
        <dbReference type="Pfam" id="PF13635"/>
    </source>
</evidence>
<comment type="caution">
    <text evidence="3">The sequence shown here is derived from an EMBL/GenBank/DDBJ whole genome shotgun (WGS) entry which is preliminary data.</text>
</comment>
<dbReference type="eggNOG" id="COG1373">
    <property type="taxonomic scope" value="Bacteria"/>
</dbReference>
<dbReference type="OrthoDB" id="9801684at2"/>
<feature type="domain" description="DUF4143" evidence="2">
    <location>
        <begin position="202"/>
        <end position="348"/>
    </location>
</feature>
<name>B6FXZ7_PEPHT</name>
<dbReference type="Pfam" id="PF13173">
    <property type="entry name" value="AAA_14"/>
    <property type="match status" value="1"/>
</dbReference>
<evidence type="ECO:0008006" key="5">
    <source>
        <dbReference type="Google" id="ProtNLM"/>
    </source>
</evidence>
<dbReference type="PANTHER" id="PTHR33295:SF20">
    <property type="entry name" value="ATPASE"/>
    <property type="match status" value="1"/>
</dbReference>
<dbReference type="InterPro" id="IPR041682">
    <property type="entry name" value="AAA_14"/>
</dbReference>
<keyword evidence="4" id="KW-1185">Reference proteome</keyword>